<dbReference type="RefSeq" id="WP_264282736.1">
    <property type="nucleotide sequence ID" value="NZ_CP107006.1"/>
</dbReference>
<evidence type="ECO:0000256" key="1">
    <source>
        <dbReference type="ARBA" id="ARBA00004442"/>
    </source>
</evidence>
<keyword evidence="5" id="KW-0998">Cell outer membrane</keyword>
<dbReference type="EMBL" id="CP107006">
    <property type="protein sequence ID" value="UYQ94919.1"/>
    <property type="molecule type" value="Genomic_DNA"/>
</dbReference>
<evidence type="ECO:0000313" key="9">
    <source>
        <dbReference type="EMBL" id="UYQ94919.1"/>
    </source>
</evidence>
<dbReference type="SUPFAM" id="SSF48452">
    <property type="entry name" value="TPR-like"/>
    <property type="match status" value="1"/>
</dbReference>
<comment type="subcellular location">
    <subcellularLocation>
        <location evidence="1">Cell outer membrane</location>
    </subcellularLocation>
</comment>
<gene>
    <name evidence="9" type="ORF">MKQ68_07410</name>
</gene>
<evidence type="ECO:0000256" key="4">
    <source>
        <dbReference type="ARBA" id="ARBA00023136"/>
    </source>
</evidence>
<dbReference type="Pfam" id="PF07980">
    <property type="entry name" value="SusD_RagB"/>
    <property type="match status" value="1"/>
</dbReference>
<feature type="domain" description="RagB/SusD" evidence="7">
    <location>
        <begin position="361"/>
        <end position="518"/>
    </location>
</feature>
<feature type="domain" description="SusD-like N-terminal" evidence="8">
    <location>
        <begin position="91"/>
        <end position="223"/>
    </location>
</feature>
<evidence type="ECO:0000259" key="8">
    <source>
        <dbReference type="Pfam" id="PF14322"/>
    </source>
</evidence>
<dbReference type="InterPro" id="IPR012944">
    <property type="entry name" value="SusD_RagB_dom"/>
</dbReference>
<accession>A0ABY6J9E1</accession>
<reference evidence="9" key="1">
    <citation type="submission" date="2022-10" db="EMBL/GenBank/DDBJ databases">
        <title>Chitinophaga sp. nov., isolated from soil.</title>
        <authorList>
            <person name="Jeon C.O."/>
        </authorList>
    </citation>
    <scope>NUCLEOTIDE SEQUENCE</scope>
    <source>
        <strain evidence="9">R8</strain>
    </source>
</reference>
<dbReference type="Gene3D" id="1.25.40.390">
    <property type="match status" value="1"/>
</dbReference>
<keyword evidence="10" id="KW-1185">Reference proteome</keyword>
<protein>
    <submittedName>
        <fullName evidence="9">RagB/SusD family nutrient uptake outer membrane protein</fullName>
    </submittedName>
</protein>
<dbReference type="CDD" id="cd08977">
    <property type="entry name" value="SusD"/>
    <property type="match status" value="1"/>
</dbReference>
<feature type="signal peptide" evidence="6">
    <location>
        <begin position="1"/>
        <end position="20"/>
    </location>
</feature>
<keyword evidence="4" id="KW-0472">Membrane</keyword>
<dbReference type="PROSITE" id="PS51257">
    <property type="entry name" value="PROKAR_LIPOPROTEIN"/>
    <property type="match status" value="1"/>
</dbReference>
<keyword evidence="3 6" id="KW-0732">Signal</keyword>
<dbReference type="InterPro" id="IPR033985">
    <property type="entry name" value="SusD-like_N"/>
</dbReference>
<dbReference type="InterPro" id="IPR011990">
    <property type="entry name" value="TPR-like_helical_dom_sf"/>
</dbReference>
<evidence type="ECO:0000313" key="10">
    <source>
        <dbReference type="Proteomes" id="UP001162741"/>
    </source>
</evidence>
<dbReference type="Proteomes" id="UP001162741">
    <property type="component" value="Chromosome"/>
</dbReference>
<evidence type="ECO:0000256" key="5">
    <source>
        <dbReference type="ARBA" id="ARBA00023237"/>
    </source>
</evidence>
<evidence type="ECO:0000256" key="2">
    <source>
        <dbReference type="ARBA" id="ARBA00006275"/>
    </source>
</evidence>
<proteinExistence type="inferred from homology"/>
<sequence length="527" mass="59599">MKKILLSAALLATLFSCRKAELELVNQNAYSYETYFATADALNQATIATYGTLVHQGLWARDYYFIFDLLGYEAKKTSNLLGDMAQLADYNFGPEQTQLAHLWQSLYRIVFRANIVDDRAAVYVAPNDADKNRVKQYLAEAKFLRAYAYFHLAMLWGDVPLYETYNEIITNNYIPRSPVADVWAFVEKDLKEAQADLPVAYATGELGRVTKGAATALLGKMYLYQKKWPLAQTEFLKLTAAPYTYVLEKDYGTNFIPMNQNSKENVFQIMNGPWTDWGVGSQYYMFGGQETSGMKATHSGRALEYGFNDWNNVYIPTASVRAFTYPNPVDGTPYTDPRAKHTFYGDAPSGGATVYCEQCPGGQLAFPFNTADPQGDYKWKKYGYYHQIKNYGAPISNINGQVIRYADVLLMLAETYIQQDETGAAPRGYIDSVRARVGAPLYTNLGDKTNAMNILMRERQLELCGEQVRYFDLIRWGIAKQTINAIRAAEPGDGRQPFEDKHVLFPIPNVEKNYNPNVLAGVKNEWN</sequence>
<dbReference type="Pfam" id="PF14322">
    <property type="entry name" value="SusD-like_3"/>
    <property type="match status" value="1"/>
</dbReference>
<evidence type="ECO:0000259" key="7">
    <source>
        <dbReference type="Pfam" id="PF07980"/>
    </source>
</evidence>
<organism evidence="9 10">
    <name type="scientific">Chitinophaga horti</name>
    <dbReference type="NCBI Taxonomy" id="2920382"/>
    <lineage>
        <taxon>Bacteria</taxon>
        <taxon>Pseudomonadati</taxon>
        <taxon>Bacteroidota</taxon>
        <taxon>Chitinophagia</taxon>
        <taxon>Chitinophagales</taxon>
        <taxon>Chitinophagaceae</taxon>
        <taxon>Chitinophaga</taxon>
    </lineage>
</organism>
<evidence type="ECO:0000256" key="6">
    <source>
        <dbReference type="SAM" id="SignalP"/>
    </source>
</evidence>
<comment type="similarity">
    <text evidence="2">Belongs to the SusD family.</text>
</comment>
<evidence type="ECO:0000256" key="3">
    <source>
        <dbReference type="ARBA" id="ARBA00022729"/>
    </source>
</evidence>
<name>A0ABY6J9E1_9BACT</name>
<feature type="chain" id="PRO_5046015248" evidence="6">
    <location>
        <begin position="21"/>
        <end position="527"/>
    </location>
</feature>